<feature type="domain" description="PAC" evidence="15">
    <location>
        <begin position="112"/>
        <end position="164"/>
    </location>
</feature>
<evidence type="ECO:0000256" key="13">
    <source>
        <dbReference type="ARBA" id="ARBA00023170"/>
    </source>
</evidence>
<keyword evidence="10" id="KW-0418">Kinase</keyword>
<protein>
    <recommendedName>
        <fullName evidence="2">histidine kinase</fullName>
        <ecNumber evidence="2">2.7.13.3</ecNumber>
    </recommendedName>
</protein>
<evidence type="ECO:0000256" key="10">
    <source>
        <dbReference type="ARBA" id="ARBA00022777"/>
    </source>
</evidence>
<evidence type="ECO:0000256" key="11">
    <source>
        <dbReference type="ARBA" id="ARBA00022840"/>
    </source>
</evidence>
<proteinExistence type="predicted"/>
<dbReference type="InterPro" id="IPR000014">
    <property type="entry name" value="PAS"/>
</dbReference>
<dbReference type="SMART" id="SM00091">
    <property type="entry name" value="PAS"/>
    <property type="match status" value="1"/>
</dbReference>
<keyword evidence="12" id="KW-0157">Chromophore</keyword>
<dbReference type="CDD" id="cd00130">
    <property type="entry name" value="PAS"/>
    <property type="match status" value="1"/>
</dbReference>
<accession>A0ABQ1FEA4</accession>
<evidence type="ECO:0000256" key="1">
    <source>
        <dbReference type="ARBA" id="ARBA00000085"/>
    </source>
</evidence>
<evidence type="ECO:0000256" key="2">
    <source>
        <dbReference type="ARBA" id="ARBA00012438"/>
    </source>
</evidence>
<keyword evidence="17" id="KW-1185">Reference proteome</keyword>
<dbReference type="SUPFAM" id="SSF55785">
    <property type="entry name" value="PYP-like sensor domain (PAS domain)"/>
    <property type="match status" value="1"/>
</dbReference>
<dbReference type="NCBIfam" id="NF010077">
    <property type="entry name" value="PRK13559.1"/>
    <property type="match status" value="1"/>
</dbReference>
<dbReference type="SMART" id="SM00086">
    <property type="entry name" value="PAC"/>
    <property type="match status" value="1"/>
</dbReference>
<evidence type="ECO:0000259" key="15">
    <source>
        <dbReference type="PROSITE" id="PS50113"/>
    </source>
</evidence>
<keyword evidence="7" id="KW-0288">FMN</keyword>
<dbReference type="Proteomes" id="UP000603317">
    <property type="component" value="Unassembled WGS sequence"/>
</dbReference>
<dbReference type="Pfam" id="PF07536">
    <property type="entry name" value="HWE_HK"/>
    <property type="match status" value="1"/>
</dbReference>
<reference evidence="17" key="1">
    <citation type="journal article" date="2019" name="Int. J. Syst. Evol. Microbiol.">
        <title>The Global Catalogue of Microorganisms (GCM) 10K type strain sequencing project: providing services to taxonomists for standard genome sequencing and annotation.</title>
        <authorList>
            <consortium name="The Broad Institute Genomics Platform"/>
            <consortium name="The Broad Institute Genome Sequencing Center for Infectious Disease"/>
            <person name="Wu L."/>
            <person name="Ma J."/>
        </authorList>
    </citation>
    <scope>NUCLEOTIDE SEQUENCE [LARGE SCALE GENOMIC DNA]</scope>
    <source>
        <strain evidence="17">CGMCC 1.15297</strain>
    </source>
</reference>
<evidence type="ECO:0000256" key="5">
    <source>
        <dbReference type="ARBA" id="ARBA00022606"/>
    </source>
</evidence>
<keyword evidence="4" id="KW-0597">Phosphoprotein</keyword>
<gene>
    <name evidence="16" type="ORF">GCM10010923_17280</name>
</gene>
<comment type="caution">
    <text evidence="16">The sequence shown here is derived from an EMBL/GenBank/DDBJ whole genome shotgun (WGS) entry which is preliminary data.</text>
</comment>
<dbReference type="PANTHER" id="PTHR47429">
    <property type="entry name" value="PROTEIN TWIN LOV 1"/>
    <property type="match status" value="1"/>
</dbReference>
<evidence type="ECO:0000256" key="7">
    <source>
        <dbReference type="ARBA" id="ARBA00022643"/>
    </source>
</evidence>
<evidence type="ECO:0000256" key="4">
    <source>
        <dbReference type="ARBA" id="ARBA00022553"/>
    </source>
</evidence>
<name>A0ABQ1FEA4_9SPHN</name>
<keyword evidence="5" id="KW-0716">Sensory transduction</keyword>
<dbReference type="SMART" id="SM00911">
    <property type="entry name" value="HWE_HK"/>
    <property type="match status" value="1"/>
</dbReference>
<organism evidence="16 17">
    <name type="scientific">Blastomonas marina</name>
    <dbReference type="NCBI Taxonomy" id="1867408"/>
    <lineage>
        <taxon>Bacteria</taxon>
        <taxon>Pseudomonadati</taxon>
        <taxon>Pseudomonadota</taxon>
        <taxon>Alphaproteobacteria</taxon>
        <taxon>Sphingomonadales</taxon>
        <taxon>Sphingomonadaceae</taxon>
        <taxon>Blastomonas</taxon>
    </lineage>
</organism>
<dbReference type="EMBL" id="BMID01000001">
    <property type="protein sequence ID" value="GGA07750.1"/>
    <property type="molecule type" value="Genomic_DNA"/>
</dbReference>
<evidence type="ECO:0000256" key="12">
    <source>
        <dbReference type="ARBA" id="ARBA00022991"/>
    </source>
</evidence>
<dbReference type="InterPro" id="IPR001610">
    <property type="entry name" value="PAC"/>
</dbReference>
<dbReference type="Gene3D" id="3.30.450.20">
    <property type="entry name" value="PAS domain"/>
    <property type="match status" value="1"/>
</dbReference>
<dbReference type="InterPro" id="IPR000700">
    <property type="entry name" value="PAS-assoc_C"/>
</dbReference>
<dbReference type="PANTHER" id="PTHR47429:SF2">
    <property type="entry name" value="PROTEIN TWIN LOV 1"/>
    <property type="match status" value="1"/>
</dbReference>
<keyword evidence="3" id="KW-0600">Photoreceptor protein</keyword>
<dbReference type="PROSITE" id="PS50113">
    <property type="entry name" value="PAC"/>
    <property type="match status" value="1"/>
</dbReference>
<evidence type="ECO:0000256" key="9">
    <source>
        <dbReference type="ARBA" id="ARBA00022741"/>
    </source>
</evidence>
<evidence type="ECO:0000256" key="6">
    <source>
        <dbReference type="ARBA" id="ARBA00022630"/>
    </source>
</evidence>
<keyword evidence="9" id="KW-0547">Nucleotide-binding</keyword>
<keyword evidence="8" id="KW-0808">Transferase</keyword>
<dbReference type="PROSITE" id="PS50112">
    <property type="entry name" value="PAS"/>
    <property type="match status" value="1"/>
</dbReference>
<comment type="catalytic activity">
    <reaction evidence="1">
        <text>ATP + protein L-histidine = ADP + protein N-phospho-L-histidine.</text>
        <dbReference type="EC" id="2.7.13.3"/>
    </reaction>
</comment>
<keyword evidence="11" id="KW-0067">ATP-binding</keyword>
<dbReference type="InterPro" id="IPR011102">
    <property type="entry name" value="Sig_transdc_His_kinase_HWE"/>
</dbReference>
<evidence type="ECO:0000256" key="3">
    <source>
        <dbReference type="ARBA" id="ARBA00022543"/>
    </source>
</evidence>
<evidence type="ECO:0000313" key="17">
    <source>
        <dbReference type="Proteomes" id="UP000603317"/>
    </source>
</evidence>
<dbReference type="Pfam" id="PF13426">
    <property type="entry name" value="PAS_9"/>
    <property type="match status" value="1"/>
</dbReference>
<evidence type="ECO:0000313" key="16">
    <source>
        <dbReference type="EMBL" id="GGA07750.1"/>
    </source>
</evidence>
<evidence type="ECO:0000256" key="8">
    <source>
        <dbReference type="ARBA" id="ARBA00022679"/>
    </source>
</evidence>
<dbReference type="EC" id="2.7.13.3" evidence="2"/>
<evidence type="ECO:0000259" key="14">
    <source>
        <dbReference type="PROSITE" id="PS50112"/>
    </source>
</evidence>
<dbReference type="InterPro" id="IPR035965">
    <property type="entry name" value="PAS-like_dom_sf"/>
</dbReference>
<dbReference type="RefSeq" id="WP_188642313.1">
    <property type="nucleotide sequence ID" value="NZ_BMID01000001.1"/>
</dbReference>
<sequence length="358" mass="39620">MSENENFGARAFDQTHDEAPAHFRDNHPEDQFEGASGVLFEQAMAQTRMAICLCDPNQPDVPIIFANRAFRELTGYSEDEVVGRNCRFLQGPDTRPEVVERLRHAIDNEEVIVVEIRNYKKDGTPFWNALHIGPIYDTEGNLIYFFGSQWDVSDVYAARAEQQHATKLARELSHRMKNIIAVISSVAKLVGRERGDPDTAREINDRISSLGRIYDATLETAKDDAIDLKAAIDSVLDVHRTEQARLTAEGPDVLIPFSIVSMLAIVIHELVVMSSEHGCLSRGEGAARLDWEAPADEDGIVCLKWHDCFSEAWSGEGGKAGTLIMQRMVNAAGGSIAVEPTGEGDDVRVVVCLPMVKD</sequence>
<keyword evidence="6" id="KW-0285">Flavoprotein</keyword>
<dbReference type="NCBIfam" id="TIGR00229">
    <property type="entry name" value="sensory_box"/>
    <property type="match status" value="1"/>
</dbReference>
<keyword evidence="13" id="KW-0675">Receptor</keyword>
<feature type="domain" description="PAS" evidence="14">
    <location>
        <begin position="63"/>
        <end position="109"/>
    </location>
</feature>